<evidence type="ECO:0000256" key="7">
    <source>
        <dbReference type="ARBA" id="ARBA00023170"/>
    </source>
</evidence>
<feature type="chain" id="PRO_5047324487" description="Ionotropic glutamate receptor C-terminal domain-containing protein" evidence="12">
    <location>
        <begin position="27"/>
        <end position="548"/>
    </location>
</feature>
<keyword evidence="4 11" id="KW-1133">Transmembrane helix</keyword>
<keyword evidence="8" id="KW-0325">Glycoprotein</keyword>
<dbReference type="PANTHER" id="PTHR34836">
    <property type="entry name" value="OS06G0188250 PROTEIN"/>
    <property type="match status" value="1"/>
</dbReference>
<keyword evidence="3 11" id="KW-0812">Transmembrane</keyword>
<keyword evidence="2" id="KW-0813">Transport</keyword>
<evidence type="ECO:0000313" key="14">
    <source>
        <dbReference type="EMBL" id="KAK6157276.1"/>
    </source>
</evidence>
<comment type="subcellular location">
    <subcellularLocation>
        <location evidence="1">Membrane</location>
        <topology evidence="1">Multi-pass membrane protein</topology>
    </subcellularLocation>
</comment>
<dbReference type="InterPro" id="IPR015683">
    <property type="entry name" value="Ionotropic_Glu_rcpt"/>
</dbReference>
<evidence type="ECO:0000256" key="5">
    <source>
        <dbReference type="ARBA" id="ARBA00023065"/>
    </source>
</evidence>
<accession>A0ABR0XEB8</accession>
<dbReference type="SMART" id="SM00079">
    <property type="entry name" value="PBPe"/>
    <property type="match status" value="1"/>
</dbReference>
<dbReference type="Proteomes" id="UP001318860">
    <property type="component" value="Unassembled WGS sequence"/>
</dbReference>
<keyword evidence="12" id="KW-0732">Signal</keyword>
<dbReference type="SUPFAM" id="SSF53850">
    <property type="entry name" value="Periplasmic binding protein-like II"/>
    <property type="match status" value="1"/>
</dbReference>
<dbReference type="InterPro" id="IPR001320">
    <property type="entry name" value="Iontro_rcpt_C"/>
</dbReference>
<keyword evidence="9" id="KW-1071">Ligand-gated ion channel</keyword>
<dbReference type="Gene3D" id="3.40.50.2300">
    <property type="match status" value="3"/>
</dbReference>
<dbReference type="Pfam" id="PF01094">
    <property type="entry name" value="ANF_receptor"/>
    <property type="match status" value="1"/>
</dbReference>
<evidence type="ECO:0000256" key="9">
    <source>
        <dbReference type="ARBA" id="ARBA00023286"/>
    </source>
</evidence>
<evidence type="ECO:0000259" key="13">
    <source>
        <dbReference type="SMART" id="SM00079"/>
    </source>
</evidence>
<dbReference type="EMBL" id="JABTTQ020000005">
    <property type="protein sequence ID" value="KAK6157276.1"/>
    <property type="molecule type" value="Genomic_DNA"/>
</dbReference>
<evidence type="ECO:0000313" key="15">
    <source>
        <dbReference type="Proteomes" id="UP001318860"/>
    </source>
</evidence>
<proteinExistence type="predicted"/>
<dbReference type="SUPFAM" id="SSF53822">
    <property type="entry name" value="Periplasmic binding protein-like I"/>
    <property type="match status" value="1"/>
</dbReference>
<keyword evidence="15" id="KW-1185">Reference proteome</keyword>
<protein>
    <recommendedName>
        <fullName evidence="13">Ionotropic glutamate receptor C-terminal domain-containing protein</fullName>
    </recommendedName>
</protein>
<dbReference type="PANTHER" id="PTHR34836:SF7">
    <property type="entry name" value="RECEPTOR LIGAND BINDING REGION DOMAIN-CONTAINING PROTEIN"/>
    <property type="match status" value="1"/>
</dbReference>
<feature type="transmembrane region" description="Helical" evidence="11">
    <location>
        <begin position="507"/>
        <end position="527"/>
    </location>
</feature>
<dbReference type="Pfam" id="PF10613">
    <property type="entry name" value="Lig_chan-Glu_bd"/>
    <property type="match status" value="1"/>
</dbReference>
<organism evidence="14 15">
    <name type="scientific">Rehmannia glutinosa</name>
    <name type="common">Chinese foxglove</name>
    <dbReference type="NCBI Taxonomy" id="99300"/>
    <lineage>
        <taxon>Eukaryota</taxon>
        <taxon>Viridiplantae</taxon>
        <taxon>Streptophyta</taxon>
        <taxon>Embryophyta</taxon>
        <taxon>Tracheophyta</taxon>
        <taxon>Spermatophyta</taxon>
        <taxon>Magnoliopsida</taxon>
        <taxon>eudicotyledons</taxon>
        <taxon>Gunneridae</taxon>
        <taxon>Pentapetalae</taxon>
        <taxon>asterids</taxon>
        <taxon>lamiids</taxon>
        <taxon>Lamiales</taxon>
        <taxon>Orobanchaceae</taxon>
        <taxon>Rehmannieae</taxon>
        <taxon>Rehmannia</taxon>
    </lineage>
</organism>
<dbReference type="Gene3D" id="3.40.190.10">
    <property type="entry name" value="Periplasmic binding protein-like II"/>
    <property type="match status" value="1"/>
</dbReference>
<dbReference type="InterPro" id="IPR000337">
    <property type="entry name" value="GPCR_3"/>
</dbReference>
<evidence type="ECO:0000256" key="6">
    <source>
        <dbReference type="ARBA" id="ARBA00023136"/>
    </source>
</evidence>
<comment type="caution">
    <text evidence="14">The sequence shown here is derived from an EMBL/GenBank/DDBJ whole genome shotgun (WGS) entry which is preliminary data.</text>
</comment>
<evidence type="ECO:0000256" key="11">
    <source>
        <dbReference type="SAM" id="Phobius"/>
    </source>
</evidence>
<keyword evidence="10" id="KW-0407">Ion channel</keyword>
<evidence type="ECO:0000256" key="3">
    <source>
        <dbReference type="ARBA" id="ARBA00022692"/>
    </source>
</evidence>
<keyword evidence="5" id="KW-0406">Ion transport</keyword>
<gene>
    <name evidence="14" type="ORF">DH2020_011524</name>
</gene>
<feature type="domain" description="Ionotropic glutamate receptor C-terminal" evidence="13">
    <location>
        <begin position="388"/>
        <end position="547"/>
    </location>
</feature>
<evidence type="ECO:0000256" key="10">
    <source>
        <dbReference type="ARBA" id="ARBA00023303"/>
    </source>
</evidence>
<evidence type="ECO:0000256" key="12">
    <source>
        <dbReference type="SAM" id="SignalP"/>
    </source>
</evidence>
<dbReference type="Gene3D" id="1.10.287.70">
    <property type="match status" value="1"/>
</dbReference>
<dbReference type="InterPro" id="IPR001828">
    <property type="entry name" value="ANF_lig-bd_rcpt"/>
</dbReference>
<sequence>MEAHVYTKRVFVFLISCMWVAMKVIGETGNSSVVADGPKVINVGALFTSNSAIGRSAGPALLAAVEDVNSDTTILKNTKLNLILQDTNCSGFLGTVEAMKLMGKEVVAAIGPQSSGIAHVISHVLNELHVPLLSFGATDPTLSALQYPYFLRTTISDYFQMYAIADLVVYFGWREVVAIFVDGDYGRNGISVLGDALAKKRAKISYKAAFPLELQEVTLTACFCKEARNDEQRLCLDSYGLASFSSRFFETIDPYKIDLIQGVVALRHHTPDSISKQGLFLGGEALRIKGRKFNSYALYAYDSVWLLARAFDVYLSGGGNITFSDDPNLRDTIASAINFVPPSFRPRREIAQDSSLLEFHRFNCVIWPGETTTKPKGWVFPNNGKPLQIAVPYRVTYPDFVTKDKGPSGAKGYCIDVFEAAVALLPYPVPHQYVLYGDGRRNPSFDNLVNGVAQNKYDAVVGDVTITTNRTRIVDFTQPYMGSGLVVVAPVRQVKSSPWAFLKPFTWQMWAVTGIFFLVVGAVVWILEHRLNTEFRGSPRQQLVTVFW</sequence>
<evidence type="ECO:0000256" key="8">
    <source>
        <dbReference type="ARBA" id="ARBA00023180"/>
    </source>
</evidence>
<reference evidence="14 15" key="1">
    <citation type="journal article" date="2021" name="Comput. Struct. Biotechnol. J.">
        <title>De novo genome assembly of the potent medicinal plant Rehmannia glutinosa using nanopore technology.</title>
        <authorList>
            <person name="Ma L."/>
            <person name="Dong C."/>
            <person name="Song C."/>
            <person name="Wang X."/>
            <person name="Zheng X."/>
            <person name="Niu Y."/>
            <person name="Chen S."/>
            <person name="Feng W."/>
        </authorList>
    </citation>
    <scope>NUCLEOTIDE SEQUENCE [LARGE SCALE GENOMIC DNA]</scope>
    <source>
        <strain evidence="14">DH-2019</strain>
    </source>
</reference>
<keyword evidence="7" id="KW-0675">Receptor</keyword>
<keyword evidence="6 11" id="KW-0472">Membrane</keyword>
<feature type="signal peptide" evidence="12">
    <location>
        <begin position="1"/>
        <end position="26"/>
    </location>
</feature>
<evidence type="ECO:0000256" key="4">
    <source>
        <dbReference type="ARBA" id="ARBA00022989"/>
    </source>
</evidence>
<evidence type="ECO:0000256" key="1">
    <source>
        <dbReference type="ARBA" id="ARBA00004141"/>
    </source>
</evidence>
<evidence type="ECO:0000256" key="2">
    <source>
        <dbReference type="ARBA" id="ARBA00022448"/>
    </source>
</evidence>
<name>A0ABR0XEB8_REHGL</name>
<dbReference type="PRINTS" id="PR00248">
    <property type="entry name" value="GPCRMGR"/>
</dbReference>
<dbReference type="InterPro" id="IPR028082">
    <property type="entry name" value="Peripla_BP_I"/>
</dbReference>
<dbReference type="InterPro" id="IPR019594">
    <property type="entry name" value="Glu/Gly-bd"/>
</dbReference>